<dbReference type="GO" id="GO:0016712">
    <property type="term" value="F:oxidoreductase activity, acting on paired donors, with incorporation or reduction of molecular oxygen, reduced flavin or flavoprotein as one donor, and incorporation of one atom of oxygen"/>
    <property type="evidence" value="ECO:0007669"/>
    <property type="project" value="TreeGrafter"/>
</dbReference>
<dbReference type="Gene3D" id="2.40.110.10">
    <property type="entry name" value="Butyryl-CoA Dehydrogenase, subunit A, domain 2"/>
    <property type="match status" value="1"/>
</dbReference>
<reference evidence="3 4" key="1">
    <citation type="submission" date="2014-10" db="EMBL/GenBank/DDBJ databases">
        <title>Draft genome sequence of Novosphingobium subterraneum DSM 12447.</title>
        <authorList>
            <person name="Gan H.M."/>
            <person name="Gan H.Y."/>
            <person name="Savka M.A."/>
        </authorList>
    </citation>
    <scope>NUCLEOTIDE SEQUENCE [LARGE SCALE GENOMIC DNA]</scope>
    <source>
        <strain evidence="3 4">DSM 12447</strain>
    </source>
</reference>
<dbReference type="GO" id="GO:0005737">
    <property type="term" value="C:cytoplasm"/>
    <property type="evidence" value="ECO:0007669"/>
    <property type="project" value="TreeGrafter"/>
</dbReference>
<dbReference type="GO" id="GO:0033539">
    <property type="term" value="P:fatty acid beta-oxidation using acyl-CoA dehydrogenase"/>
    <property type="evidence" value="ECO:0007669"/>
    <property type="project" value="TreeGrafter"/>
</dbReference>
<protein>
    <submittedName>
        <fullName evidence="3">Acyl-CoA dehydrogenase type 2</fullName>
    </submittedName>
</protein>
<dbReference type="Proteomes" id="UP000031338">
    <property type="component" value="Unassembled WGS sequence"/>
</dbReference>
<gene>
    <name evidence="3" type="ORF">NJ75_02275</name>
</gene>
<comment type="caution">
    <text evidence="3">The sequence shown here is derived from an EMBL/GenBank/DDBJ whole genome shotgun (WGS) entry which is preliminary data.</text>
</comment>
<dbReference type="Gene3D" id="1.20.140.10">
    <property type="entry name" value="Butyryl-CoA Dehydrogenase, subunit A, domain 3"/>
    <property type="match status" value="1"/>
</dbReference>
<dbReference type="PATRIC" id="fig|48936.3.peg.2287"/>
<dbReference type="SUPFAM" id="SSF56645">
    <property type="entry name" value="Acyl-CoA dehydrogenase NM domain-like"/>
    <property type="match status" value="1"/>
</dbReference>
<dbReference type="EMBL" id="JRVC01000010">
    <property type="protein sequence ID" value="KHS46014.1"/>
    <property type="molecule type" value="Genomic_DNA"/>
</dbReference>
<name>A0A0B9A5Z9_9SPHN</name>
<dbReference type="InterPro" id="IPR009100">
    <property type="entry name" value="AcylCoA_DH/oxidase_NM_dom_sf"/>
</dbReference>
<evidence type="ECO:0000256" key="1">
    <source>
        <dbReference type="ARBA" id="ARBA00023002"/>
    </source>
</evidence>
<sequence length="370" mass="40884">MSISAATLDLVAAHAEEGRKARRISDKVVEALRQEGFFRHFTPASHGGREGTPQDFFLDQIAIAERDMSTAWALGIVAVHNYQIAMMDPETQAEVFADGPDAMISSSYNPVGAKVERTEGGFLLSGRWGWSSGSLHCNWVLLGGMVAEEGHRTFLVPAGDYRIDDTWHTMGLQGTGSNDIVIDTPVFVPERRSHKQMDGFNSVHHQGSGVYDLPWAQVFIRVVNTAAIGAVRHAIALFRDRVGLSSTDMTKSAADPDVLERIARASNLAEECLTVMVSNFEAMERAGWKPTIEDRVRYRYQASLVADRCIEAMDLLMDVAGGRSVYLGSDFQDLWHDVRMSRAHVANNPVGFARNYASVLMGAENRDFFL</sequence>
<keyword evidence="4" id="KW-1185">Reference proteome</keyword>
<dbReference type="GO" id="GO:0003995">
    <property type="term" value="F:acyl-CoA dehydrogenase activity"/>
    <property type="evidence" value="ECO:0007669"/>
    <property type="project" value="TreeGrafter"/>
</dbReference>
<organism evidence="3 4">
    <name type="scientific">Novosphingobium subterraneum</name>
    <dbReference type="NCBI Taxonomy" id="48936"/>
    <lineage>
        <taxon>Bacteria</taxon>
        <taxon>Pseudomonadati</taxon>
        <taxon>Pseudomonadota</taxon>
        <taxon>Alphaproteobacteria</taxon>
        <taxon>Sphingomonadales</taxon>
        <taxon>Sphingomonadaceae</taxon>
        <taxon>Novosphingobium</taxon>
    </lineage>
</organism>
<dbReference type="InterPro" id="IPR037069">
    <property type="entry name" value="AcylCoA_DH/ox_N_sf"/>
</dbReference>
<accession>A0A0B9A5Z9</accession>
<dbReference type="GO" id="GO:0050660">
    <property type="term" value="F:flavin adenine dinucleotide binding"/>
    <property type="evidence" value="ECO:0007669"/>
    <property type="project" value="InterPro"/>
</dbReference>
<evidence type="ECO:0000313" key="4">
    <source>
        <dbReference type="Proteomes" id="UP000031338"/>
    </source>
</evidence>
<dbReference type="RefSeq" id="WP_039334491.1">
    <property type="nucleotide sequence ID" value="NZ_JRVC01000010.1"/>
</dbReference>
<evidence type="ECO:0000259" key="2">
    <source>
        <dbReference type="Pfam" id="PF08028"/>
    </source>
</evidence>
<dbReference type="InterPro" id="IPR013107">
    <property type="entry name" value="Acyl-CoA_DH_C"/>
</dbReference>
<feature type="domain" description="Acyl-CoA dehydrogenase C-terminal" evidence="2">
    <location>
        <begin position="226"/>
        <end position="348"/>
    </location>
</feature>
<dbReference type="AlphaFoldDB" id="A0A0B9A5Z9"/>
<dbReference type="Gene3D" id="1.10.540.10">
    <property type="entry name" value="Acyl-CoA dehydrogenase/oxidase, N-terminal domain"/>
    <property type="match status" value="1"/>
</dbReference>
<dbReference type="InterPro" id="IPR036250">
    <property type="entry name" value="AcylCo_DH-like_C"/>
</dbReference>
<dbReference type="InterPro" id="IPR050741">
    <property type="entry name" value="Acyl-CoA_dehydrogenase"/>
</dbReference>
<dbReference type="PANTHER" id="PTHR48083">
    <property type="entry name" value="MEDIUM-CHAIN SPECIFIC ACYL-COA DEHYDROGENASE, MITOCHONDRIAL-RELATED"/>
    <property type="match status" value="1"/>
</dbReference>
<proteinExistence type="predicted"/>
<dbReference type="SUPFAM" id="SSF47203">
    <property type="entry name" value="Acyl-CoA dehydrogenase C-terminal domain-like"/>
    <property type="match status" value="1"/>
</dbReference>
<dbReference type="PIRSF" id="PIRSF016578">
    <property type="entry name" value="HsaA"/>
    <property type="match status" value="1"/>
</dbReference>
<keyword evidence="1" id="KW-0560">Oxidoreductase</keyword>
<dbReference type="InterPro" id="IPR046373">
    <property type="entry name" value="Acyl-CoA_Oxase/DH_mid-dom_sf"/>
</dbReference>
<dbReference type="STRING" id="48936.NJ75_02275"/>
<evidence type="ECO:0000313" key="3">
    <source>
        <dbReference type="EMBL" id="KHS46014.1"/>
    </source>
</evidence>
<dbReference type="Pfam" id="PF08028">
    <property type="entry name" value="Acyl-CoA_dh_2"/>
    <property type="match status" value="1"/>
</dbReference>
<dbReference type="PANTHER" id="PTHR48083:SF19">
    <property type="entry name" value="FLAVIN-DEPENDENT MONOOXYGENASE, OXYGENASE SUBUNIT HSAA"/>
    <property type="match status" value="1"/>
</dbReference>